<proteinExistence type="predicted"/>
<dbReference type="EMBL" id="FRDI01000002">
    <property type="protein sequence ID" value="SHN49867.1"/>
    <property type="molecule type" value="Genomic_DNA"/>
</dbReference>
<protein>
    <submittedName>
        <fullName evidence="1">Uncharacterized protein</fullName>
    </submittedName>
</protein>
<evidence type="ECO:0000313" key="2">
    <source>
        <dbReference type="Proteomes" id="UP000186469"/>
    </source>
</evidence>
<dbReference type="OrthoDB" id="5459984at2"/>
<organism evidence="1 2">
    <name type="scientific">Desulfovibrio litoralis DSM 11393</name>
    <dbReference type="NCBI Taxonomy" id="1121455"/>
    <lineage>
        <taxon>Bacteria</taxon>
        <taxon>Pseudomonadati</taxon>
        <taxon>Thermodesulfobacteriota</taxon>
        <taxon>Desulfovibrionia</taxon>
        <taxon>Desulfovibrionales</taxon>
        <taxon>Desulfovibrionaceae</taxon>
        <taxon>Desulfovibrio</taxon>
    </lineage>
</organism>
<dbReference type="AlphaFoldDB" id="A0A1M7RU64"/>
<sequence>MNTYKMRYIHGPQEHLISLHEHEVKAESVKEALRLKSAWPIHLNMYNNCGWAQKPGNSIYYIEAWEAEQVV</sequence>
<gene>
    <name evidence="1" type="ORF">SAMN02745728_00179</name>
</gene>
<keyword evidence="2" id="KW-1185">Reference proteome</keyword>
<name>A0A1M7RU64_9BACT</name>
<evidence type="ECO:0000313" key="1">
    <source>
        <dbReference type="EMBL" id="SHN49867.1"/>
    </source>
</evidence>
<dbReference type="STRING" id="1121455.SAMN02745728_00179"/>
<dbReference type="Proteomes" id="UP000186469">
    <property type="component" value="Unassembled WGS sequence"/>
</dbReference>
<dbReference type="RefSeq" id="WP_072695550.1">
    <property type="nucleotide sequence ID" value="NZ_FRDI01000002.1"/>
</dbReference>
<accession>A0A1M7RU64</accession>
<reference evidence="1 2" key="1">
    <citation type="submission" date="2016-12" db="EMBL/GenBank/DDBJ databases">
        <authorList>
            <person name="Song W.-J."/>
            <person name="Kurnit D.M."/>
        </authorList>
    </citation>
    <scope>NUCLEOTIDE SEQUENCE [LARGE SCALE GENOMIC DNA]</scope>
    <source>
        <strain evidence="1 2">DSM 11393</strain>
    </source>
</reference>